<gene>
    <name evidence="8 11" type="primary">dnaK</name>
    <name evidence="11" type="ORF">TPPER_00226</name>
</gene>
<name>A0A2G0V6U1_9PROT</name>
<evidence type="ECO:0000256" key="5">
    <source>
        <dbReference type="ARBA" id="ARBA00022840"/>
    </source>
</evidence>
<evidence type="ECO:0000256" key="10">
    <source>
        <dbReference type="SAM" id="MobiDB-lite"/>
    </source>
</evidence>
<dbReference type="FunFam" id="1.20.1270.10:FF:000001">
    <property type="entry name" value="Molecular chaperone DnaK"/>
    <property type="match status" value="1"/>
</dbReference>
<evidence type="ECO:0000313" key="11">
    <source>
        <dbReference type="EMBL" id="PHN16185.1"/>
    </source>
</evidence>
<dbReference type="PROSITE" id="PS00297">
    <property type="entry name" value="HSP70_1"/>
    <property type="match status" value="1"/>
</dbReference>
<proteinExistence type="evidence at transcript level"/>
<evidence type="ECO:0000313" key="12">
    <source>
        <dbReference type="Proteomes" id="UP000222818"/>
    </source>
</evidence>
<evidence type="ECO:0000256" key="1">
    <source>
        <dbReference type="ARBA" id="ARBA00007381"/>
    </source>
</evidence>
<evidence type="ECO:0000256" key="7">
    <source>
        <dbReference type="ARBA" id="ARBA00023186"/>
    </source>
</evidence>
<dbReference type="Pfam" id="PF00012">
    <property type="entry name" value="HSP70"/>
    <property type="match status" value="1"/>
</dbReference>
<comment type="induction">
    <text evidence="8">By stress conditions e.g. heat shock.</text>
</comment>
<dbReference type="Gene3D" id="3.30.420.40">
    <property type="match status" value="2"/>
</dbReference>
<evidence type="ECO:0000256" key="2">
    <source>
        <dbReference type="ARBA" id="ARBA00014415"/>
    </source>
</evidence>
<dbReference type="SUPFAM" id="SSF53067">
    <property type="entry name" value="Actin-like ATPase domain"/>
    <property type="match status" value="2"/>
</dbReference>
<dbReference type="OrthoDB" id="9766019at2"/>
<dbReference type="PROSITE" id="PS00329">
    <property type="entry name" value="HSP70_2"/>
    <property type="match status" value="1"/>
</dbReference>
<comment type="caution">
    <text evidence="11">The sequence shown here is derived from an EMBL/GenBank/DDBJ whole genome shotgun (WGS) entry which is preliminary data.</text>
</comment>
<protein>
    <recommendedName>
        <fullName evidence="2 8">Chaperone protein DnaK</fullName>
    </recommendedName>
    <alternativeName>
        <fullName evidence="8">HSP70</fullName>
    </alternativeName>
    <alternativeName>
        <fullName evidence="8">Heat shock 70 kDa protein</fullName>
    </alternativeName>
    <alternativeName>
        <fullName evidence="8">Heat shock protein 70</fullName>
    </alternativeName>
</protein>
<dbReference type="InterPro" id="IPR029048">
    <property type="entry name" value="HSP70_C_sf"/>
</dbReference>
<feature type="region of interest" description="Disordered" evidence="10">
    <location>
        <begin position="599"/>
        <end position="631"/>
    </location>
</feature>
<dbReference type="InterPro" id="IPR018181">
    <property type="entry name" value="Heat_shock_70_CS"/>
</dbReference>
<dbReference type="InterPro" id="IPR029047">
    <property type="entry name" value="HSP70_peptide-bd_sf"/>
</dbReference>
<evidence type="ECO:0000256" key="6">
    <source>
        <dbReference type="ARBA" id="ARBA00023016"/>
    </source>
</evidence>
<evidence type="ECO:0000256" key="8">
    <source>
        <dbReference type="HAMAP-Rule" id="MF_00332"/>
    </source>
</evidence>
<keyword evidence="6 8" id="KW-0346">Stress response</keyword>
<dbReference type="Gene3D" id="2.60.34.10">
    <property type="entry name" value="Substrate Binding Domain Of DNAk, Chain A, domain 1"/>
    <property type="match status" value="1"/>
</dbReference>
<evidence type="ECO:0000256" key="3">
    <source>
        <dbReference type="ARBA" id="ARBA00022553"/>
    </source>
</evidence>
<accession>A0A2G0V6U1</accession>
<dbReference type="InterPro" id="IPR012725">
    <property type="entry name" value="Chaperone_DnaK"/>
</dbReference>
<dbReference type="FunFam" id="3.90.640.10:FF:000003">
    <property type="entry name" value="Molecular chaperone DnaK"/>
    <property type="match status" value="1"/>
</dbReference>
<dbReference type="InterPro" id="IPR013126">
    <property type="entry name" value="Hsp_70_fam"/>
</dbReference>
<evidence type="ECO:0000256" key="4">
    <source>
        <dbReference type="ARBA" id="ARBA00022741"/>
    </source>
</evidence>
<feature type="modified residue" description="Phosphothreonine; by autocatalysis" evidence="8">
    <location>
        <position position="200"/>
    </location>
</feature>
<dbReference type="STRING" id="1266371.TPPAVE_027"/>
<dbReference type="FunFam" id="3.30.420.40:FF:000004">
    <property type="entry name" value="Molecular chaperone DnaK"/>
    <property type="match status" value="1"/>
</dbReference>
<feature type="compositionally biased region" description="Basic and acidic residues" evidence="10">
    <location>
        <begin position="606"/>
        <end position="631"/>
    </location>
</feature>
<keyword evidence="7 8" id="KW-0143">Chaperone</keyword>
<keyword evidence="3 8" id="KW-0597">Phosphoprotein</keyword>
<keyword evidence="12" id="KW-1185">Reference proteome</keyword>
<dbReference type="NCBIfam" id="NF001413">
    <property type="entry name" value="PRK00290.1"/>
    <property type="match status" value="1"/>
</dbReference>
<dbReference type="FunFam" id="2.60.34.10:FF:000014">
    <property type="entry name" value="Chaperone protein DnaK HSP70"/>
    <property type="match status" value="1"/>
</dbReference>
<comment type="similarity">
    <text evidence="1 8 9">Belongs to the heat shock protein 70 family.</text>
</comment>
<dbReference type="PRINTS" id="PR00301">
    <property type="entry name" value="HEATSHOCK70"/>
</dbReference>
<evidence type="ECO:0000256" key="9">
    <source>
        <dbReference type="RuleBase" id="RU003322"/>
    </source>
</evidence>
<dbReference type="Proteomes" id="UP000222818">
    <property type="component" value="Unassembled WGS sequence"/>
</dbReference>
<keyword evidence="5 8" id="KW-0067">ATP-binding</keyword>
<dbReference type="AlphaFoldDB" id="A0A2G0V6U1"/>
<dbReference type="RefSeq" id="WP_099336943.1">
    <property type="nucleotide sequence ID" value="NZ_MKGN01000020.1"/>
</dbReference>
<organism evidence="11 12">
    <name type="scientific">Candidatus Tremblayella phenacoccinincola</name>
    <dbReference type="NCBI Taxonomy" id="1010676"/>
    <lineage>
        <taxon>Bacteria</taxon>
        <taxon>Pseudomonadati</taxon>
        <taxon>Pseudomonadota</taxon>
        <taxon>Betaproteobacteria</taxon>
        <taxon>Candidatus Tremblayella</taxon>
    </lineage>
</organism>
<reference evidence="11 12" key="1">
    <citation type="journal article" date="2017" name="ISME J.">
        <title>Tremblaya phenacola PPER: an evolutionary beta-gammaproteobacterium collage.</title>
        <authorList>
            <person name="Gil R."/>
            <person name="Vargas-Chavez C."/>
            <person name="Lopez-Madrigal S."/>
            <person name="Santos-Garcia D."/>
            <person name="Latorre A."/>
            <person name="Moya A."/>
        </authorList>
    </citation>
    <scope>NUCLEOTIDE SEQUENCE [LARGE SCALE GENOMIC DNA]</scope>
    <source>
        <strain evidence="11 12">PPER</strain>
    </source>
</reference>
<sequence length="631" mass="69882">MTKIIGIDLGTTNSCVAVMEGSKPRVIENSEGSRTTPSVVAYQSNNEVLVGAPAKRQSITNPQNTLFAIKRLIGRRFEDKEVQKDINIMPYNIVKADNSDAWIEIRGRKIAPPQISAEILRKMKRTAEDYLGELVKSAVITVPAYFNDSQRQATKDAGRIAGLEIKRIINEPTAAALAYGLDKIEVKDRKIAVYDLGGGTFDISVIEIADVDGEKQFEVLATNGDTFLGGEDFDQRVMEHIISEFKKDQGVDLRNDILALQRLKEVAEKAKIELSSSQQTEVNLPYITADKAGPKHLHLKMTCAKLESLVEDLIEKTMEPCRIALKDAKLNKSEIDDIILVGGQTRMPKVVERVKRFFKKEPRRDINPDEAVAIGAAIQGQVLSGERKDVLLLDVTPLSLGIETLGGIMTKMISKNTTIPTKHSQVYSTAEDNQPSVTIKVFQGEREIAAKNKLLGEFNLEGIPPSPRGIPQIEVTFDIDANGILHVNAKDKATGKENKITIKANSGLSESEISKMVEDAKLNEEEDRKLKELVNSKNQGDALVHSTKKSLKEYGSKLKTDVREKIETSIKSLEDALKSDDKSIIDSRVKHLIEESRVIGEQMYATKKEPTKDQDSPKESENNIVDADIKS</sequence>
<dbReference type="Gene3D" id="1.20.1270.10">
    <property type="match status" value="1"/>
</dbReference>
<dbReference type="EMBL" id="MKGN01000020">
    <property type="protein sequence ID" value="PHN16185.1"/>
    <property type="molecule type" value="Genomic_DNA"/>
</dbReference>
<dbReference type="PANTHER" id="PTHR19375">
    <property type="entry name" value="HEAT SHOCK PROTEIN 70KDA"/>
    <property type="match status" value="1"/>
</dbReference>
<dbReference type="HAMAP" id="MF_00332">
    <property type="entry name" value="DnaK"/>
    <property type="match status" value="1"/>
</dbReference>
<dbReference type="SUPFAM" id="SSF100920">
    <property type="entry name" value="Heat shock protein 70kD (HSP70), peptide-binding domain"/>
    <property type="match status" value="1"/>
</dbReference>
<dbReference type="GO" id="GO:0051082">
    <property type="term" value="F:unfolded protein binding"/>
    <property type="evidence" value="ECO:0007669"/>
    <property type="project" value="InterPro"/>
</dbReference>
<dbReference type="InterPro" id="IPR043129">
    <property type="entry name" value="ATPase_NBD"/>
</dbReference>
<dbReference type="GO" id="GO:0005524">
    <property type="term" value="F:ATP binding"/>
    <property type="evidence" value="ECO:0007669"/>
    <property type="project" value="UniProtKB-UniRule"/>
</dbReference>
<dbReference type="GO" id="GO:0140662">
    <property type="term" value="F:ATP-dependent protein folding chaperone"/>
    <property type="evidence" value="ECO:0007669"/>
    <property type="project" value="InterPro"/>
</dbReference>
<dbReference type="Gene3D" id="3.90.640.10">
    <property type="entry name" value="Actin, Chain A, domain 4"/>
    <property type="match status" value="1"/>
</dbReference>
<dbReference type="SUPFAM" id="SSF100934">
    <property type="entry name" value="Heat shock protein 70kD (HSP70), C-terminal subdomain"/>
    <property type="match status" value="1"/>
</dbReference>
<keyword evidence="4 8" id="KW-0547">Nucleotide-binding</keyword>
<comment type="function">
    <text evidence="8">Acts as a chaperone.</text>
</comment>
<dbReference type="NCBIfam" id="TIGR02350">
    <property type="entry name" value="prok_dnaK"/>
    <property type="match status" value="1"/>
</dbReference>
<dbReference type="CDD" id="cd10234">
    <property type="entry name" value="ASKHA_NBD_HSP70_DnaK-like"/>
    <property type="match status" value="1"/>
</dbReference>
<dbReference type="PROSITE" id="PS01036">
    <property type="entry name" value="HSP70_3"/>
    <property type="match status" value="1"/>
</dbReference>